<protein>
    <submittedName>
        <fullName evidence="1">Uncharacterized protein</fullName>
    </submittedName>
</protein>
<sequence>MHSKKSSLKSIGNKSHSFCRNKRARHKETTYNCHRSWLCDGLRFCGFSWAAGVEK</sequence>
<reference evidence="1" key="1">
    <citation type="journal article" date="2019" name="bioRxiv">
        <title>The Genome of the Zebra Mussel, Dreissena polymorpha: A Resource for Invasive Species Research.</title>
        <authorList>
            <person name="McCartney M.A."/>
            <person name="Auch B."/>
            <person name="Kono T."/>
            <person name="Mallez S."/>
            <person name="Zhang Y."/>
            <person name="Obille A."/>
            <person name="Becker A."/>
            <person name="Abrahante J.E."/>
            <person name="Garbe J."/>
            <person name="Badalamenti J.P."/>
            <person name="Herman A."/>
            <person name="Mangelson H."/>
            <person name="Liachko I."/>
            <person name="Sullivan S."/>
            <person name="Sone E.D."/>
            <person name="Koren S."/>
            <person name="Silverstein K.A.T."/>
            <person name="Beckman K.B."/>
            <person name="Gohl D.M."/>
        </authorList>
    </citation>
    <scope>NUCLEOTIDE SEQUENCE</scope>
    <source>
        <strain evidence="1">Duluth1</strain>
        <tissue evidence="1">Whole animal</tissue>
    </source>
</reference>
<dbReference type="AlphaFoldDB" id="A0A9D4GR17"/>
<organism evidence="1 2">
    <name type="scientific">Dreissena polymorpha</name>
    <name type="common">Zebra mussel</name>
    <name type="synonym">Mytilus polymorpha</name>
    <dbReference type="NCBI Taxonomy" id="45954"/>
    <lineage>
        <taxon>Eukaryota</taxon>
        <taxon>Metazoa</taxon>
        <taxon>Spiralia</taxon>
        <taxon>Lophotrochozoa</taxon>
        <taxon>Mollusca</taxon>
        <taxon>Bivalvia</taxon>
        <taxon>Autobranchia</taxon>
        <taxon>Heteroconchia</taxon>
        <taxon>Euheterodonta</taxon>
        <taxon>Imparidentia</taxon>
        <taxon>Neoheterodontei</taxon>
        <taxon>Myida</taxon>
        <taxon>Dreissenoidea</taxon>
        <taxon>Dreissenidae</taxon>
        <taxon>Dreissena</taxon>
    </lineage>
</organism>
<reference evidence="1" key="2">
    <citation type="submission" date="2020-11" db="EMBL/GenBank/DDBJ databases">
        <authorList>
            <person name="McCartney M.A."/>
            <person name="Auch B."/>
            <person name="Kono T."/>
            <person name="Mallez S."/>
            <person name="Becker A."/>
            <person name="Gohl D.M."/>
            <person name="Silverstein K.A.T."/>
            <person name="Koren S."/>
            <person name="Bechman K.B."/>
            <person name="Herman A."/>
            <person name="Abrahante J.E."/>
            <person name="Garbe J."/>
        </authorList>
    </citation>
    <scope>NUCLEOTIDE SEQUENCE</scope>
    <source>
        <strain evidence="1">Duluth1</strain>
        <tissue evidence="1">Whole animal</tissue>
    </source>
</reference>
<gene>
    <name evidence="1" type="ORF">DPMN_123800</name>
</gene>
<dbReference type="EMBL" id="JAIWYP010000005">
    <property type="protein sequence ID" value="KAH3822031.1"/>
    <property type="molecule type" value="Genomic_DNA"/>
</dbReference>
<proteinExistence type="predicted"/>
<evidence type="ECO:0000313" key="1">
    <source>
        <dbReference type="EMBL" id="KAH3822031.1"/>
    </source>
</evidence>
<comment type="caution">
    <text evidence="1">The sequence shown here is derived from an EMBL/GenBank/DDBJ whole genome shotgun (WGS) entry which is preliminary data.</text>
</comment>
<evidence type="ECO:0000313" key="2">
    <source>
        <dbReference type="Proteomes" id="UP000828390"/>
    </source>
</evidence>
<accession>A0A9D4GR17</accession>
<dbReference type="Proteomes" id="UP000828390">
    <property type="component" value="Unassembled WGS sequence"/>
</dbReference>
<name>A0A9D4GR17_DREPO</name>
<keyword evidence="2" id="KW-1185">Reference proteome</keyword>